<keyword evidence="10" id="KW-1185">Reference proteome</keyword>
<dbReference type="PRINTS" id="PR00318">
    <property type="entry name" value="GPROTEINA"/>
</dbReference>
<accession>A0A914MNM9</accession>
<dbReference type="GO" id="GO:0005525">
    <property type="term" value="F:GTP binding"/>
    <property type="evidence" value="ECO:0007669"/>
    <property type="project" value="UniProtKB-KW"/>
</dbReference>
<dbReference type="GO" id="GO:0003924">
    <property type="term" value="F:GTPase activity"/>
    <property type="evidence" value="ECO:0007669"/>
    <property type="project" value="InterPro"/>
</dbReference>
<evidence type="ECO:0000313" key="11">
    <source>
        <dbReference type="WBParaSite" id="Minc3s01821g26526"/>
    </source>
</evidence>
<evidence type="ECO:0000256" key="1">
    <source>
        <dbReference type="ARBA" id="ARBA00022707"/>
    </source>
</evidence>
<reference evidence="11" key="1">
    <citation type="submission" date="2022-11" db="UniProtKB">
        <authorList>
            <consortium name="WormBaseParasite"/>
        </authorList>
    </citation>
    <scope>IDENTIFICATION</scope>
</reference>
<dbReference type="GO" id="GO:0005834">
    <property type="term" value="C:heterotrimeric G-protein complex"/>
    <property type="evidence" value="ECO:0007669"/>
    <property type="project" value="TreeGrafter"/>
</dbReference>
<dbReference type="GO" id="GO:0046872">
    <property type="term" value="F:metal ion binding"/>
    <property type="evidence" value="ECO:0007669"/>
    <property type="project" value="UniProtKB-KW"/>
</dbReference>
<keyword evidence="1" id="KW-0519">Myristate</keyword>
<evidence type="ECO:0000256" key="9">
    <source>
        <dbReference type="PIRSR" id="PIRSR601019-1"/>
    </source>
</evidence>
<feature type="binding site" evidence="9">
    <location>
        <begin position="36"/>
        <end position="40"/>
    </location>
    <ligand>
        <name>GTP</name>
        <dbReference type="ChEBI" id="CHEBI:37565"/>
    </ligand>
</feature>
<dbReference type="AlphaFoldDB" id="A0A914MNM9"/>
<dbReference type="GO" id="GO:0007188">
    <property type="term" value="P:adenylate cyclase-modulating G protein-coupled receptor signaling pathway"/>
    <property type="evidence" value="ECO:0007669"/>
    <property type="project" value="TreeGrafter"/>
</dbReference>
<dbReference type="PROSITE" id="PS51882">
    <property type="entry name" value="G_ALPHA"/>
    <property type="match status" value="1"/>
</dbReference>
<keyword evidence="4" id="KW-0460">Magnesium</keyword>
<keyword evidence="3 9" id="KW-0547">Nucleotide-binding</keyword>
<evidence type="ECO:0000256" key="7">
    <source>
        <dbReference type="ARBA" id="ARBA00023224"/>
    </source>
</evidence>
<evidence type="ECO:0000256" key="6">
    <source>
        <dbReference type="ARBA" id="ARBA00023139"/>
    </source>
</evidence>
<sequence length="77" mass="9152">MRSIQKLVTKFLINTTINIPRLVSNFILNFYFGVYDVGGQRSERRKWISVFDYVNAIIFVASISEYDQRVREDNRTQ</sequence>
<keyword evidence="2" id="KW-0479">Metal-binding</keyword>
<dbReference type="Pfam" id="PF00503">
    <property type="entry name" value="G-alpha"/>
    <property type="match status" value="1"/>
</dbReference>
<evidence type="ECO:0000313" key="10">
    <source>
        <dbReference type="Proteomes" id="UP000887563"/>
    </source>
</evidence>
<dbReference type="Gene3D" id="3.40.50.300">
    <property type="entry name" value="P-loop containing nucleotide triphosphate hydrolases"/>
    <property type="match status" value="1"/>
</dbReference>
<dbReference type="GO" id="GO:0001664">
    <property type="term" value="F:G protein-coupled receptor binding"/>
    <property type="evidence" value="ECO:0007669"/>
    <property type="project" value="TreeGrafter"/>
</dbReference>
<dbReference type="FunFam" id="3.40.50.300:FF:000720">
    <property type="entry name" value="Guanine nucleotide-binding protein G(k) subunit alpha"/>
    <property type="match status" value="1"/>
</dbReference>
<evidence type="ECO:0000256" key="3">
    <source>
        <dbReference type="ARBA" id="ARBA00022741"/>
    </source>
</evidence>
<keyword evidence="6" id="KW-0564">Palmitate</keyword>
<evidence type="ECO:0000256" key="5">
    <source>
        <dbReference type="ARBA" id="ARBA00023134"/>
    </source>
</evidence>
<dbReference type="InterPro" id="IPR027417">
    <property type="entry name" value="P-loop_NTPase"/>
</dbReference>
<evidence type="ECO:0000256" key="2">
    <source>
        <dbReference type="ARBA" id="ARBA00022723"/>
    </source>
</evidence>
<dbReference type="PANTHER" id="PTHR10218:SF362">
    <property type="entry name" value="G PROTEIN ALPHA O SUBUNIT"/>
    <property type="match status" value="1"/>
</dbReference>
<keyword evidence="8" id="KW-0449">Lipoprotein</keyword>
<dbReference type="GO" id="GO:0031683">
    <property type="term" value="F:G-protein beta/gamma-subunit complex binding"/>
    <property type="evidence" value="ECO:0007669"/>
    <property type="project" value="InterPro"/>
</dbReference>
<keyword evidence="5 9" id="KW-0342">GTP-binding</keyword>
<proteinExistence type="predicted"/>
<evidence type="ECO:0000256" key="8">
    <source>
        <dbReference type="ARBA" id="ARBA00023288"/>
    </source>
</evidence>
<organism evidence="10 11">
    <name type="scientific">Meloidogyne incognita</name>
    <name type="common">Southern root-knot nematode worm</name>
    <name type="synonym">Oxyuris incognita</name>
    <dbReference type="NCBI Taxonomy" id="6306"/>
    <lineage>
        <taxon>Eukaryota</taxon>
        <taxon>Metazoa</taxon>
        <taxon>Ecdysozoa</taxon>
        <taxon>Nematoda</taxon>
        <taxon>Chromadorea</taxon>
        <taxon>Rhabditida</taxon>
        <taxon>Tylenchina</taxon>
        <taxon>Tylenchomorpha</taxon>
        <taxon>Tylenchoidea</taxon>
        <taxon>Meloidogynidae</taxon>
        <taxon>Meloidogyninae</taxon>
        <taxon>Meloidogyne</taxon>
        <taxon>Meloidogyne incognita group</taxon>
    </lineage>
</organism>
<keyword evidence="7" id="KW-0807">Transducer</keyword>
<dbReference type="PANTHER" id="PTHR10218">
    <property type="entry name" value="GTP-BINDING PROTEIN ALPHA SUBUNIT"/>
    <property type="match status" value="1"/>
</dbReference>
<protein>
    <submittedName>
        <fullName evidence="11">Uncharacterized protein</fullName>
    </submittedName>
</protein>
<dbReference type="Proteomes" id="UP000887563">
    <property type="component" value="Unplaced"/>
</dbReference>
<name>A0A914MNM9_MELIC</name>
<evidence type="ECO:0000256" key="4">
    <source>
        <dbReference type="ARBA" id="ARBA00022842"/>
    </source>
</evidence>
<dbReference type="WBParaSite" id="Minc3s01821g26526">
    <property type="protein sequence ID" value="Minc3s01821g26526"/>
    <property type="gene ID" value="Minc3s01821g26526"/>
</dbReference>
<dbReference type="GO" id="GO:0005737">
    <property type="term" value="C:cytoplasm"/>
    <property type="evidence" value="ECO:0007669"/>
    <property type="project" value="TreeGrafter"/>
</dbReference>
<dbReference type="SUPFAM" id="SSF52540">
    <property type="entry name" value="P-loop containing nucleoside triphosphate hydrolases"/>
    <property type="match status" value="1"/>
</dbReference>
<dbReference type="InterPro" id="IPR001019">
    <property type="entry name" value="Gprotein_alpha_su"/>
</dbReference>